<evidence type="ECO:0000313" key="3">
    <source>
        <dbReference type="EMBL" id="MFD1947791.1"/>
    </source>
</evidence>
<evidence type="ECO:0000259" key="1">
    <source>
        <dbReference type="Pfam" id="PF13020"/>
    </source>
</evidence>
<evidence type="ECO:0000259" key="2">
    <source>
        <dbReference type="Pfam" id="PF14338"/>
    </source>
</evidence>
<dbReference type="EMBL" id="JBHUGD010000003">
    <property type="protein sequence ID" value="MFD1947791.1"/>
    <property type="molecule type" value="Genomic_DNA"/>
</dbReference>
<dbReference type="RefSeq" id="WP_343919209.1">
    <property type="nucleotide sequence ID" value="NZ_BAAAJT010000002.1"/>
</dbReference>
<evidence type="ECO:0000313" key="4">
    <source>
        <dbReference type="Proteomes" id="UP001597351"/>
    </source>
</evidence>
<keyword evidence="4" id="KW-1185">Reference proteome</keyword>
<dbReference type="Proteomes" id="UP001597351">
    <property type="component" value="Unassembled WGS sequence"/>
</dbReference>
<feature type="domain" description="Protein NO VEIN C-terminal" evidence="1">
    <location>
        <begin position="131"/>
        <end position="197"/>
    </location>
</feature>
<protein>
    <submittedName>
        <fullName evidence="3">Winged helix-turn-helix domain-containing protein</fullName>
    </submittedName>
</protein>
<dbReference type="Pfam" id="PF14338">
    <property type="entry name" value="Mrr_N"/>
    <property type="match status" value="1"/>
</dbReference>
<sequence>MAITPQRVLHDYLLLALTALGGSATKRQALDWIDEHFGVTLTVEDRQSQPRRAEPKWENQTAWERNRMVETGLIAPFIEGVTERGRWTLTRAGRTAAIPIADAVLSGPSREPLHFATGQTPVSDPQRRRKIEDAAQDRLMALYRADGWEVVDTRVGHPYDARAFKGDVVRYLEAKGTTSAGESVIVTRNEVEWARTHVGECVMGIWSGIEFSANDEVLSESGEFRLFDWDPAPAELVPTQYDWVPDAAKLL</sequence>
<dbReference type="Pfam" id="PF13020">
    <property type="entry name" value="NOV_C"/>
    <property type="match status" value="1"/>
</dbReference>
<proteinExistence type="predicted"/>
<name>A0ABW4TQ75_9ACTN</name>
<organism evidence="3 4">
    <name type="scientific">Nocardioides aestuarii</name>
    <dbReference type="NCBI Taxonomy" id="252231"/>
    <lineage>
        <taxon>Bacteria</taxon>
        <taxon>Bacillati</taxon>
        <taxon>Actinomycetota</taxon>
        <taxon>Actinomycetes</taxon>
        <taxon>Propionibacteriales</taxon>
        <taxon>Nocardioidaceae</taxon>
        <taxon>Nocardioides</taxon>
    </lineage>
</organism>
<feature type="domain" description="Restriction system protein Mrr-like N-terminal" evidence="2">
    <location>
        <begin position="13"/>
        <end position="96"/>
    </location>
</feature>
<comment type="caution">
    <text evidence="3">The sequence shown here is derived from an EMBL/GenBank/DDBJ whole genome shotgun (WGS) entry which is preliminary data.</text>
</comment>
<accession>A0ABW4TQ75</accession>
<dbReference type="InterPro" id="IPR024975">
    <property type="entry name" value="NOV_C"/>
</dbReference>
<reference evidence="4" key="1">
    <citation type="journal article" date="2019" name="Int. J. Syst. Evol. Microbiol.">
        <title>The Global Catalogue of Microorganisms (GCM) 10K type strain sequencing project: providing services to taxonomists for standard genome sequencing and annotation.</title>
        <authorList>
            <consortium name="The Broad Institute Genomics Platform"/>
            <consortium name="The Broad Institute Genome Sequencing Center for Infectious Disease"/>
            <person name="Wu L."/>
            <person name="Ma J."/>
        </authorList>
    </citation>
    <scope>NUCLEOTIDE SEQUENCE [LARGE SCALE GENOMIC DNA]</scope>
    <source>
        <strain evidence="4">CGMCC 1.12477</strain>
    </source>
</reference>
<gene>
    <name evidence="3" type="ORF">ACFSDE_13405</name>
</gene>
<dbReference type="InterPro" id="IPR025745">
    <property type="entry name" value="Mrr-like_N_dom"/>
</dbReference>